<dbReference type="AlphaFoldDB" id="A0A2P7MZI1"/>
<keyword evidence="3" id="KW-1185">Reference proteome</keyword>
<sequence length="70" mass="7757">MPWWLDLLLLSAAAALWCSGNANDDDVWSLFQKFLAAVALAVVLLGGRQIFLELLALGLALWLPSARRYQ</sequence>
<dbReference type="EMBL" id="PXXO01000003">
    <property type="protein sequence ID" value="PSJ06649.1"/>
    <property type="molecule type" value="Genomic_DNA"/>
</dbReference>
<keyword evidence="1" id="KW-0472">Membrane</keyword>
<evidence type="ECO:0000313" key="2">
    <source>
        <dbReference type="EMBL" id="PSJ06649.1"/>
    </source>
</evidence>
<gene>
    <name evidence="2" type="ORF">C7K55_04180</name>
</gene>
<keyword evidence="1" id="KW-1133">Transmembrane helix</keyword>
<dbReference type="RefSeq" id="WP_106502155.1">
    <property type="nucleotide sequence ID" value="NZ_PXXO01000003.1"/>
</dbReference>
<name>A0A2P7MZI1_9CYAN</name>
<protein>
    <submittedName>
        <fullName evidence="2">Uncharacterized protein</fullName>
    </submittedName>
</protein>
<proteinExistence type="predicted"/>
<accession>A0A2P7MZI1</accession>
<reference evidence="2 3" key="1">
    <citation type="journal article" date="2018" name="Environ. Microbiol.">
        <title>Ecological and genomic features of two widespread freshwater picocyanobacteria.</title>
        <authorList>
            <person name="Cabello-Yeves P.J."/>
            <person name="Picazo A."/>
            <person name="Camacho A."/>
            <person name="Callieri C."/>
            <person name="Rosselli R."/>
            <person name="Roda-Garcia J.J."/>
            <person name="Coutinho F.H."/>
            <person name="Rodriguez-Valera F."/>
        </authorList>
    </citation>
    <scope>NUCLEOTIDE SEQUENCE [LARGE SCALE GENOMIC DNA]</scope>
    <source>
        <strain evidence="2 3">Tous</strain>
    </source>
</reference>
<evidence type="ECO:0000313" key="3">
    <source>
        <dbReference type="Proteomes" id="UP000243002"/>
    </source>
</evidence>
<organism evidence="2 3">
    <name type="scientific">Cyanobium usitatum str. Tous</name>
    <dbReference type="NCBI Taxonomy" id="2116684"/>
    <lineage>
        <taxon>Bacteria</taxon>
        <taxon>Bacillati</taxon>
        <taxon>Cyanobacteriota</taxon>
        <taxon>Cyanophyceae</taxon>
        <taxon>Synechococcales</taxon>
        <taxon>Prochlorococcaceae</taxon>
        <taxon>Cyanobium</taxon>
    </lineage>
</organism>
<dbReference type="Proteomes" id="UP000243002">
    <property type="component" value="Unassembled WGS sequence"/>
</dbReference>
<evidence type="ECO:0000256" key="1">
    <source>
        <dbReference type="SAM" id="Phobius"/>
    </source>
</evidence>
<keyword evidence="1" id="KW-0812">Transmembrane</keyword>
<comment type="caution">
    <text evidence="2">The sequence shown here is derived from an EMBL/GenBank/DDBJ whole genome shotgun (WGS) entry which is preliminary data.</text>
</comment>
<feature type="transmembrane region" description="Helical" evidence="1">
    <location>
        <begin position="38"/>
        <end position="63"/>
    </location>
</feature>